<dbReference type="Proteomes" id="UP000886804">
    <property type="component" value="Unassembled WGS sequence"/>
</dbReference>
<name>A0A9D2RN43_9FIRM</name>
<dbReference type="AlphaFoldDB" id="A0A9D2RN43"/>
<proteinExistence type="predicted"/>
<evidence type="ECO:0000313" key="1">
    <source>
        <dbReference type="EMBL" id="HJB08527.1"/>
    </source>
</evidence>
<evidence type="ECO:0000313" key="2">
    <source>
        <dbReference type="Proteomes" id="UP000886804"/>
    </source>
</evidence>
<accession>A0A9D2RN43</accession>
<gene>
    <name evidence="1" type="ORF">H9716_11815</name>
</gene>
<organism evidence="1 2">
    <name type="scientific">Candidatus Enterocloster faecavium</name>
    <dbReference type="NCBI Taxonomy" id="2838560"/>
    <lineage>
        <taxon>Bacteria</taxon>
        <taxon>Bacillati</taxon>
        <taxon>Bacillota</taxon>
        <taxon>Clostridia</taxon>
        <taxon>Lachnospirales</taxon>
        <taxon>Lachnospiraceae</taxon>
        <taxon>Enterocloster</taxon>
    </lineage>
</organism>
<dbReference type="EMBL" id="DWYS01000140">
    <property type="protein sequence ID" value="HJB08527.1"/>
    <property type="molecule type" value="Genomic_DNA"/>
</dbReference>
<protein>
    <submittedName>
        <fullName evidence="1">Uncharacterized protein</fullName>
    </submittedName>
</protein>
<comment type="caution">
    <text evidence="1">The sequence shown here is derived from an EMBL/GenBank/DDBJ whole genome shotgun (WGS) entry which is preliminary data.</text>
</comment>
<sequence length="53" mass="6117">MDRETKIKPVEVMREQFQDLEDSESHGIDTTGCRPEETVGLVKRRIEEGTARL</sequence>
<reference evidence="1" key="1">
    <citation type="journal article" date="2021" name="PeerJ">
        <title>Extensive microbial diversity within the chicken gut microbiome revealed by metagenomics and culture.</title>
        <authorList>
            <person name="Gilroy R."/>
            <person name="Ravi A."/>
            <person name="Getino M."/>
            <person name="Pursley I."/>
            <person name="Horton D.L."/>
            <person name="Alikhan N.F."/>
            <person name="Baker D."/>
            <person name="Gharbi K."/>
            <person name="Hall N."/>
            <person name="Watson M."/>
            <person name="Adriaenssens E.M."/>
            <person name="Foster-Nyarko E."/>
            <person name="Jarju S."/>
            <person name="Secka A."/>
            <person name="Antonio M."/>
            <person name="Oren A."/>
            <person name="Chaudhuri R.R."/>
            <person name="La Ragione R."/>
            <person name="Hildebrand F."/>
            <person name="Pallen M.J."/>
        </authorList>
    </citation>
    <scope>NUCLEOTIDE SEQUENCE</scope>
    <source>
        <strain evidence="1">CHK188-4685</strain>
    </source>
</reference>
<reference evidence="1" key="2">
    <citation type="submission" date="2021-04" db="EMBL/GenBank/DDBJ databases">
        <authorList>
            <person name="Gilroy R."/>
        </authorList>
    </citation>
    <scope>NUCLEOTIDE SEQUENCE</scope>
    <source>
        <strain evidence="1">CHK188-4685</strain>
    </source>
</reference>